<protein>
    <recommendedName>
        <fullName evidence="2">DUF8004 domain-containing protein</fullName>
    </recommendedName>
</protein>
<organism evidence="3 4">
    <name type="scientific">Pseudovirgaria hyperparasitica</name>
    <dbReference type="NCBI Taxonomy" id="470096"/>
    <lineage>
        <taxon>Eukaryota</taxon>
        <taxon>Fungi</taxon>
        <taxon>Dikarya</taxon>
        <taxon>Ascomycota</taxon>
        <taxon>Pezizomycotina</taxon>
        <taxon>Dothideomycetes</taxon>
        <taxon>Dothideomycetes incertae sedis</taxon>
        <taxon>Acrospermales</taxon>
        <taxon>Acrospermaceae</taxon>
        <taxon>Pseudovirgaria</taxon>
    </lineage>
</organism>
<dbReference type="OrthoDB" id="5300331at2759"/>
<feature type="compositionally biased region" description="Polar residues" evidence="1">
    <location>
        <begin position="11"/>
        <end position="22"/>
    </location>
</feature>
<feature type="region of interest" description="Disordered" evidence="1">
    <location>
        <begin position="210"/>
        <end position="276"/>
    </location>
</feature>
<evidence type="ECO:0000259" key="2">
    <source>
        <dbReference type="Pfam" id="PF26013"/>
    </source>
</evidence>
<dbReference type="Pfam" id="PF26013">
    <property type="entry name" value="DUF8004"/>
    <property type="match status" value="1"/>
</dbReference>
<proteinExistence type="predicted"/>
<feature type="region of interest" description="Disordered" evidence="1">
    <location>
        <begin position="838"/>
        <end position="880"/>
    </location>
</feature>
<feature type="compositionally biased region" description="Polar residues" evidence="1">
    <location>
        <begin position="79"/>
        <end position="90"/>
    </location>
</feature>
<feature type="compositionally biased region" description="Basic residues" evidence="1">
    <location>
        <begin position="1"/>
        <end position="10"/>
    </location>
</feature>
<keyword evidence="4" id="KW-1185">Reference proteome</keyword>
<feature type="region of interest" description="Disordered" evidence="1">
    <location>
        <begin position="1"/>
        <end position="114"/>
    </location>
</feature>
<dbReference type="InterPro" id="IPR058317">
    <property type="entry name" value="DUF8004"/>
</dbReference>
<dbReference type="GeneID" id="54487171"/>
<dbReference type="AlphaFoldDB" id="A0A6A6W2U4"/>
<dbReference type="PANTHER" id="PTHR39601:SF2">
    <property type="entry name" value="CHORIOGENIN HMINOR"/>
    <property type="match status" value="1"/>
</dbReference>
<name>A0A6A6W2U4_9PEZI</name>
<dbReference type="RefSeq" id="XP_033599364.1">
    <property type="nucleotide sequence ID" value="XM_033746117.1"/>
</dbReference>
<dbReference type="Proteomes" id="UP000799437">
    <property type="component" value="Unassembled WGS sequence"/>
</dbReference>
<feature type="region of interest" description="Disordered" evidence="1">
    <location>
        <begin position="778"/>
        <end position="819"/>
    </location>
</feature>
<gene>
    <name evidence="3" type="ORF">EJ05DRAFT_493437</name>
</gene>
<accession>A0A6A6W2U4</accession>
<reference evidence="3" key="1">
    <citation type="journal article" date="2020" name="Stud. Mycol.">
        <title>101 Dothideomycetes genomes: a test case for predicting lifestyles and emergence of pathogens.</title>
        <authorList>
            <person name="Haridas S."/>
            <person name="Albert R."/>
            <person name="Binder M."/>
            <person name="Bloem J."/>
            <person name="Labutti K."/>
            <person name="Salamov A."/>
            <person name="Andreopoulos B."/>
            <person name="Baker S."/>
            <person name="Barry K."/>
            <person name="Bills G."/>
            <person name="Bluhm B."/>
            <person name="Cannon C."/>
            <person name="Castanera R."/>
            <person name="Culley D."/>
            <person name="Daum C."/>
            <person name="Ezra D."/>
            <person name="Gonzalez J."/>
            <person name="Henrissat B."/>
            <person name="Kuo A."/>
            <person name="Liang C."/>
            <person name="Lipzen A."/>
            <person name="Lutzoni F."/>
            <person name="Magnuson J."/>
            <person name="Mondo S."/>
            <person name="Nolan M."/>
            <person name="Ohm R."/>
            <person name="Pangilinan J."/>
            <person name="Park H.-J."/>
            <person name="Ramirez L."/>
            <person name="Alfaro M."/>
            <person name="Sun H."/>
            <person name="Tritt A."/>
            <person name="Yoshinaga Y."/>
            <person name="Zwiers L.-H."/>
            <person name="Turgeon B."/>
            <person name="Goodwin S."/>
            <person name="Spatafora J."/>
            <person name="Crous P."/>
            <person name="Grigoriev I."/>
        </authorList>
    </citation>
    <scope>NUCLEOTIDE SEQUENCE</scope>
    <source>
        <strain evidence="3">CBS 121739</strain>
    </source>
</reference>
<evidence type="ECO:0000256" key="1">
    <source>
        <dbReference type="SAM" id="MobiDB-lite"/>
    </source>
</evidence>
<sequence>MEAFTRRSKRLSTFLSFSSNDDLLTPAAPAQANNSSTSRIREKSPLPSHHPVQPPSQNQPALPPLETELLPPPRFSDGAPQTGSPASSRPGSIVGGFAPTHTLRSTSDLSEGKPKKKFLSKDLKDNRKISNKPSAWIAGHDEVVPYTLGALLAGQRVSELWDYTGDTFIYLFPRTSDKGPSFRVHSAHYSSSPVLTRIAHGRVYSEAIAPEQRHSSVVRRKPIDAGSRHSSLSDATPPPDTSPDLRPLDMQSSSSGSGSGSGSRRSRPLTDPDFSGPAETHLYLPLTLSPDVMANKPNACLTVDDSELLIGVRNLFAFLVGQSLVATERRPSVFSAFMKIAELLDTWEFSNLDGSTHGEVASASFANYVEELNLDDVRSSREKTVEAIVLGERMRCQALYNEGFVHGVGKRDELKKMKSPKFTLISSKTHNKMDRAAMDLEMRQKNINGRLQDFDFPSIFAGIMNSKTSSERKQVRFQAWQSAFMGTRKYIMGYYKHKYGAWPPKASSKKNSLETSGLNRLVLKELYDDMSVLYDMLVDRTNLTTRTLDPVGQPDDESDEQAIARALRLVLSEYDRASPPVQPPIPFDVPLLPSLSTIRKDHTTGDAKRDAKTRAKKLKDDEVRTLLKSTHNADAVKPSHPFLAAFFELESKTAHNRTFDEILDLRIGQWLFLYAVLNALPMLVIDAPGLKWTAGVEYFLCEVPRSGVPWARTDDAHATQRNWYGIAGSTGVVSLPADVVEHGVEGIYRRSHAWKMAEVWSHEIGGLLDAAVQDMLDPQGGAHQGGLAPPPAIMGGGEAMPRPRSLRAESPTPSGRGKRESVMMLGLEALPVPAGIDPMGLGAGAGGSRPGSRAGSGKTTFDDILGGAGIPVDKKNKKKK</sequence>
<evidence type="ECO:0000313" key="3">
    <source>
        <dbReference type="EMBL" id="KAF2756913.1"/>
    </source>
</evidence>
<feature type="domain" description="DUF8004" evidence="2">
    <location>
        <begin position="363"/>
        <end position="456"/>
    </location>
</feature>
<evidence type="ECO:0000313" key="4">
    <source>
        <dbReference type="Proteomes" id="UP000799437"/>
    </source>
</evidence>
<dbReference type="EMBL" id="ML996574">
    <property type="protein sequence ID" value="KAF2756913.1"/>
    <property type="molecule type" value="Genomic_DNA"/>
</dbReference>
<dbReference type="PANTHER" id="PTHR39601">
    <property type="entry name" value="CHORIOGENIN HMINOR"/>
    <property type="match status" value="1"/>
</dbReference>